<dbReference type="OrthoDB" id="2312079at2"/>
<dbReference type="HOGENOM" id="CLU_1110329_0_0_9"/>
<keyword evidence="4 6" id="KW-1133">Transmembrane helix</keyword>
<comment type="subcellular location">
    <subcellularLocation>
        <location evidence="1">Cell membrane</location>
        <topology evidence="1">Multi-pass membrane protein</topology>
    </subcellularLocation>
</comment>
<keyword evidence="3 6" id="KW-0812">Transmembrane</keyword>
<dbReference type="GO" id="GO:0005886">
    <property type="term" value="C:plasma membrane"/>
    <property type="evidence" value="ECO:0007669"/>
    <property type="project" value="UniProtKB-SubCell"/>
</dbReference>
<evidence type="ECO:0000313" key="8">
    <source>
        <dbReference type="EMBL" id="ERL66379.1"/>
    </source>
</evidence>
<proteinExistence type="predicted"/>
<keyword evidence="5 6" id="KW-0472">Membrane</keyword>
<feature type="transmembrane region" description="Helical" evidence="6">
    <location>
        <begin position="20"/>
        <end position="38"/>
    </location>
</feature>
<sequence length="250" mass="28434">MLFINRAIASLKYHRRNSIITVAGLATFMIVVLALQMLRQIESAMASNFMTSIGIFPKLVQVQLKLTIQAMQTTHAAVLGQYGNYATYAYLGIFLFLIIVNSISLHHRQSELKAYSATGKSVSWISLQLFVEYFLLFLIAYVIVFALGMLLAFFGTGWLRQLNQTNFSNQLPDVLNTTKTTSFINSLFHEQFTYFNWKELLAGNTVTLNRIALFTTAVRQSFFSFLSIVILAIIGSSWVGVHVWRFRQTR</sequence>
<keyword evidence="9" id="KW-1185">Reference proteome</keyword>
<dbReference type="AlphaFoldDB" id="U4TQB0"/>
<evidence type="ECO:0000313" key="9">
    <source>
        <dbReference type="Proteomes" id="UP000030647"/>
    </source>
</evidence>
<keyword evidence="2" id="KW-1003">Cell membrane</keyword>
<dbReference type="InterPro" id="IPR003838">
    <property type="entry name" value="ABC3_permease_C"/>
</dbReference>
<accession>U4TQB0</accession>
<evidence type="ECO:0000256" key="6">
    <source>
        <dbReference type="SAM" id="Phobius"/>
    </source>
</evidence>
<reference evidence="9" key="1">
    <citation type="journal article" date="2013" name="Genome Announc.">
        <title>Whole-Genome Sequencing of Lactobacillus shenzhenensis Strain LY-73T.</title>
        <authorList>
            <person name="Lin Z."/>
            <person name="Liu Z."/>
            <person name="Yang R."/>
            <person name="Zou Y."/>
            <person name="Wan D."/>
            <person name="Chen J."/>
            <person name="Guo M."/>
            <person name="Zhao J."/>
            <person name="Fang C."/>
            <person name="Yang R."/>
            <person name="Liu F."/>
        </authorList>
    </citation>
    <scope>NUCLEOTIDE SEQUENCE [LARGE SCALE GENOMIC DNA]</scope>
    <source>
        <strain evidence="9">LY-73</strain>
    </source>
</reference>
<name>U4TQB0_9LACO</name>
<evidence type="ECO:0000256" key="5">
    <source>
        <dbReference type="ARBA" id="ARBA00023136"/>
    </source>
</evidence>
<dbReference type="Pfam" id="PF02687">
    <property type="entry name" value="FtsX"/>
    <property type="match status" value="1"/>
</dbReference>
<dbReference type="STRING" id="1231336.L248_0058"/>
<organism evidence="8 9">
    <name type="scientific">Schleiferilactobacillus shenzhenensis LY-73</name>
    <dbReference type="NCBI Taxonomy" id="1231336"/>
    <lineage>
        <taxon>Bacteria</taxon>
        <taxon>Bacillati</taxon>
        <taxon>Bacillota</taxon>
        <taxon>Bacilli</taxon>
        <taxon>Lactobacillales</taxon>
        <taxon>Lactobacillaceae</taxon>
        <taxon>Schleiferilactobacillus</taxon>
    </lineage>
</organism>
<feature type="transmembrane region" description="Helical" evidence="6">
    <location>
        <begin position="88"/>
        <end position="106"/>
    </location>
</feature>
<feature type="domain" description="ABC3 transporter permease C-terminal" evidence="7">
    <location>
        <begin position="89"/>
        <end position="155"/>
    </location>
</feature>
<evidence type="ECO:0000256" key="1">
    <source>
        <dbReference type="ARBA" id="ARBA00004651"/>
    </source>
</evidence>
<evidence type="ECO:0000256" key="4">
    <source>
        <dbReference type="ARBA" id="ARBA00022989"/>
    </source>
</evidence>
<dbReference type="RefSeq" id="WP_022528005.1">
    <property type="nucleotide sequence ID" value="NZ_KI271582.1"/>
</dbReference>
<dbReference type="eggNOG" id="ENOG5030B23">
    <property type="taxonomic scope" value="Bacteria"/>
</dbReference>
<evidence type="ECO:0000256" key="3">
    <source>
        <dbReference type="ARBA" id="ARBA00022692"/>
    </source>
</evidence>
<feature type="transmembrane region" description="Helical" evidence="6">
    <location>
        <begin position="222"/>
        <end position="244"/>
    </location>
</feature>
<gene>
    <name evidence="8" type="ORF">L248_0058</name>
</gene>
<evidence type="ECO:0000256" key="2">
    <source>
        <dbReference type="ARBA" id="ARBA00022475"/>
    </source>
</evidence>
<feature type="transmembrane region" description="Helical" evidence="6">
    <location>
        <begin position="127"/>
        <end position="154"/>
    </location>
</feature>
<dbReference type="Proteomes" id="UP000030647">
    <property type="component" value="Unassembled WGS sequence"/>
</dbReference>
<protein>
    <recommendedName>
        <fullName evidence="7">ABC3 transporter permease C-terminal domain-containing protein</fullName>
    </recommendedName>
</protein>
<evidence type="ECO:0000259" key="7">
    <source>
        <dbReference type="Pfam" id="PF02687"/>
    </source>
</evidence>
<dbReference type="EMBL" id="KI271582">
    <property type="protein sequence ID" value="ERL66379.1"/>
    <property type="molecule type" value="Genomic_DNA"/>
</dbReference>